<dbReference type="SUPFAM" id="SSF56801">
    <property type="entry name" value="Acetyl-CoA synthetase-like"/>
    <property type="match status" value="1"/>
</dbReference>
<dbReference type="InterPro" id="IPR025110">
    <property type="entry name" value="AMP-bd_C"/>
</dbReference>
<keyword evidence="7" id="KW-1185">Reference proteome</keyword>
<protein>
    <submittedName>
        <fullName evidence="6">AMP-binding protein</fullName>
    </submittedName>
</protein>
<gene>
    <name evidence="6" type="ORF">FXF65_32435</name>
</gene>
<dbReference type="GO" id="GO:0031956">
    <property type="term" value="F:medium-chain fatty acid-CoA ligase activity"/>
    <property type="evidence" value="ECO:0007669"/>
    <property type="project" value="TreeGrafter"/>
</dbReference>
<dbReference type="PANTHER" id="PTHR43201">
    <property type="entry name" value="ACYL-COA SYNTHETASE"/>
    <property type="match status" value="1"/>
</dbReference>
<dbReference type="InterPro" id="IPR045851">
    <property type="entry name" value="AMP-bd_C_sf"/>
</dbReference>
<dbReference type="PANTHER" id="PTHR43201:SF5">
    <property type="entry name" value="MEDIUM-CHAIN ACYL-COA LIGASE ACSF2, MITOCHONDRIAL"/>
    <property type="match status" value="1"/>
</dbReference>
<dbReference type="Gene3D" id="3.30.300.30">
    <property type="match status" value="1"/>
</dbReference>
<feature type="domain" description="AMP-dependent synthetase/ligase" evidence="4">
    <location>
        <begin position="136"/>
        <end position="327"/>
    </location>
</feature>
<dbReference type="OrthoDB" id="9803968at2"/>
<evidence type="ECO:0000313" key="7">
    <source>
        <dbReference type="Proteomes" id="UP000322634"/>
    </source>
</evidence>
<evidence type="ECO:0000313" key="6">
    <source>
        <dbReference type="EMBL" id="TYC09830.1"/>
    </source>
</evidence>
<evidence type="ECO:0000256" key="1">
    <source>
        <dbReference type="ARBA" id="ARBA00006432"/>
    </source>
</evidence>
<organism evidence="6 7">
    <name type="scientific">Actinomadura syzygii</name>
    <dbReference type="NCBI Taxonomy" id="1427538"/>
    <lineage>
        <taxon>Bacteria</taxon>
        <taxon>Bacillati</taxon>
        <taxon>Actinomycetota</taxon>
        <taxon>Actinomycetes</taxon>
        <taxon>Streptosporangiales</taxon>
        <taxon>Thermomonosporaceae</taxon>
        <taxon>Actinomadura</taxon>
    </lineage>
</organism>
<proteinExistence type="inferred from homology"/>
<evidence type="ECO:0000259" key="4">
    <source>
        <dbReference type="Pfam" id="PF00501"/>
    </source>
</evidence>
<comment type="similarity">
    <text evidence="1">Belongs to the ATP-dependent AMP-binding enzyme family.</text>
</comment>
<dbReference type="GO" id="GO:0006631">
    <property type="term" value="P:fatty acid metabolic process"/>
    <property type="evidence" value="ECO:0007669"/>
    <property type="project" value="TreeGrafter"/>
</dbReference>
<keyword evidence="2" id="KW-0436">Ligase</keyword>
<dbReference type="AlphaFoldDB" id="A0A5D0TWP4"/>
<evidence type="ECO:0000256" key="2">
    <source>
        <dbReference type="ARBA" id="ARBA00022598"/>
    </source>
</evidence>
<dbReference type="InterPro" id="IPR000873">
    <property type="entry name" value="AMP-dep_synth/lig_dom"/>
</dbReference>
<accession>A0A5D0TWP4</accession>
<dbReference type="InterPro" id="IPR042099">
    <property type="entry name" value="ANL_N_sf"/>
</dbReference>
<evidence type="ECO:0000256" key="3">
    <source>
        <dbReference type="SAM" id="MobiDB-lite"/>
    </source>
</evidence>
<feature type="region of interest" description="Disordered" evidence="3">
    <location>
        <begin position="451"/>
        <end position="470"/>
    </location>
</feature>
<dbReference type="RefSeq" id="WP_148353880.1">
    <property type="nucleotide sequence ID" value="NZ_JBHSBF010000005.1"/>
</dbReference>
<dbReference type="Gene3D" id="3.40.50.12780">
    <property type="entry name" value="N-terminal domain of ligase-like"/>
    <property type="match status" value="1"/>
</dbReference>
<comment type="caution">
    <text evidence="6">The sequence shown here is derived from an EMBL/GenBank/DDBJ whole genome shotgun (WGS) entry which is preliminary data.</text>
</comment>
<feature type="domain" description="AMP-dependent synthetase/ligase" evidence="4">
    <location>
        <begin position="19"/>
        <end position="112"/>
    </location>
</feature>
<reference evidence="6 7" key="1">
    <citation type="submission" date="2019-08" db="EMBL/GenBank/DDBJ databases">
        <title>Actinomadura sp. nov. CYP1-5 isolated from mountain soil.</title>
        <authorList>
            <person name="Songsumanus A."/>
            <person name="Kuncharoen N."/>
            <person name="Kudo T."/>
            <person name="Yuki M."/>
            <person name="Igarashi Y."/>
            <person name="Tanasupawat S."/>
        </authorList>
    </citation>
    <scope>NUCLEOTIDE SEQUENCE [LARGE SCALE GENOMIC DNA]</scope>
    <source>
        <strain evidence="6 7">GKU157</strain>
    </source>
</reference>
<dbReference type="EMBL" id="VSFF01000013">
    <property type="protein sequence ID" value="TYC09830.1"/>
    <property type="molecule type" value="Genomic_DNA"/>
</dbReference>
<feature type="domain" description="AMP-binding enzyme C-terminal" evidence="5">
    <location>
        <begin position="384"/>
        <end position="457"/>
    </location>
</feature>
<dbReference type="Proteomes" id="UP000322634">
    <property type="component" value="Unassembled WGS sequence"/>
</dbReference>
<dbReference type="Pfam" id="PF00501">
    <property type="entry name" value="AMP-binding"/>
    <property type="match status" value="2"/>
</dbReference>
<name>A0A5D0TWP4_9ACTN</name>
<evidence type="ECO:0000259" key="5">
    <source>
        <dbReference type="Pfam" id="PF13193"/>
    </source>
</evidence>
<sequence length="470" mass="50928">MGEGGVVPLGQILTDLALADPDRPIVTCGNETATRAGLEARANRLARTYRSRGVGPGDFVTVGLPNGIGFYAVVFALWKLGAVPQLISPRLPDAERAAIIDLAKPVLVVTEEAPDPGLSDAYVEPRVGPSWKAPTSGGSTGRPKLIVSGQRGELDPAATASLLSQRDGGVQLVPGPLYHNAPFNFSMYGLFAGQHLVVLEKFHPVSVLEAVQKHRVDWVSLVPTMMLRVLRELEKGGSWDLGSLEQVWHGAAPCPAWLKETWFDLVGAANVHEMYGTTEGQMMTHIDGVEWLAHRGSVGRPLWGEVKILGPDLAELPAGELGEVYTRPGPDTPPYRYVGAEPRRAGEWESVGDLGRLDADGYLYLSDRRTDLIITGGANVYPAEVEAAISEHPSVLDCAVVGLLDEDLGRRVHAVVQAAVPLTADDLRAFLAERLVRYKIPRTFRFTDRPPRDDAGKLRRTALTEHEASY</sequence>
<dbReference type="Pfam" id="PF13193">
    <property type="entry name" value="AMP-binding_C"/>
    <property type="match status" value="1"/>
</dbReference>